<dbReference type="Proteomes" id="UP000283523">
    <property type="component" value="Unassembled WGS sequence"/>
</dbReference>
<dbReference type="Pfam" id="PF00331">
    <property type="entry name" value="Glyco_hydro_10"/>
    <property type="match status" value="1"/>
</dbReference>
<evidence type="ECO:0000256" key="1">
    <source>
        <dbReference type="ARBA" id="ARBA00000681"/>
    </source>
</evidence>
<dbReference type="SUPFAM" id="SSF51445">
    <property type="entry name" value="(Trans)glycosidases"/>
    <property type="match status" value="1"/>
</dbReference>
<keyword evidence="7 10" id="KW-0326">Glycosidase</keyword>
<keyword evidence="6 10" id="KW-0119">Carbohydrate metabolism</keyword>
<evidence type="ECO:0000256" key="7">
    <source>
        <dbReference type="ARBA" id="ARBA00023295"/>
    </source>
</evidence>
<evidence type="ECO:0000256" key="4">
    <source>
        <dbReference type="ARBA" id="ARBA00022729"/>
    </source>
</evidence>
<protein>
    <recommendedName>
        <fullName evidence="10">Beta-xylanase</fullName>
        <ecNumber evidence="10">3.2.1.8</ecNumber>
    </recommendedName>
</protein>
<dbReference type="EC" id="3.2.1.8" evidence="10"/>
<evidence type="ECO:0000256" key="8">
    <source>
        <dbReference type="ARBA" id="ARBA00023326"/>
    </source>
</evidence>
<comment type="catalytic activity">
    <reaction evidence="1 10">
        <text>Endohydrolysis of (1-&gt;4)-beta-D-xylosidic linkages in xylans.</text>
        <dbReference type="EC" id="3.2.1.8"/>
    </reaction>
</comment>
<dbReference type="PROSITE" id="PS51760">
    <property type="entry name" value="GH10_2"/>
    <property type="match status" value="1"/>
</dbReference>
<comment type="caution">
    <text evidence="13">The sequence shown here is derived from an EMBL/GenBank/DDBJ whole genome shotgun (WGS) entry which is preliminary data.</text>
</comment>
<dbReference type="SMART" id="SM00633">
    <property type="entry name" value="Glyco_10"/>
    <property type="match status" value="1"/>
</dbReference>
<keyword evidence="5 10" id="KW-0378">Hydrolase</keyword>
<dbReference type="OrthoDB" id="9809277at2"/>
<dbReference type="InterPro" id="IPR017853">
    <property type="entry name" value="GH"/>
</dbReference>
<dbReference type="PROSITE" id="PS00591">
    <property type="entry name" value="GH10_1"/>
    <property type="match status" value="1"/>
</dbReference>
<proteinExistence type="inferred from homology"/>
<evidence type="ECO:0000256" key="3">
    <source>
        <dbReference type="ARBA" id="ARBA00022651"/>
    </source>
</evidence>
<dbReference type="GO" id="GO:0031176">
    <property type="term" value="F:endo-1,4-beta-xylanase activity"/>
    <property type="evidence" value="ECO:0007669"/>
    <property type="project" value="UniProtKB-EC"/>
</dbReference>
<evidence type="ECO:0000313" key="14">
    <source>
        <dbReference type="Proteomes" id="UP000283523"/>
    </source>
</evidence>
<evidence type="ECO:0000256" key="9">
    <source>
        <dbReference type="PROSITE-ProRule" id="PRU10061"/>
    </source>
</evidence>
<feature type="chain" id="PRO_5019124804" description="Beta-xylanase" evidence="11">
    <location>
        <begin position="25"/>
        <end position="363"/>
    </location>
</feature>
<dbReference type="GO" id="GO:0045493">
    <property type="term" value="P:xylan catabolic process"/>
    <property type="evidence" value="ECO:0007669"/>
    <property type="project" value="UniProtKB-KW"/>
</dbReference>
<dbReference type="PRINTS" id="PR00134">
    <property type="entry name" value="GLHYDRLASE10"/>
</dbReference>
<dbReference type="PROSITE" id="PS51257">
    <property type="entry name" value="PROKAR_LIPOPROTEIN"/>
    <property type="match status" value="1"/>
</dbReference>
<name>A0A418LZJ5_9BACT</name>
<sequence>MKFFFFPTGLAAMILLACTMKETANVVQTVPPTTLAEASPFPVGFAINPSPMQNNARYRQTVTQEASSITADLAMKPSRISPQKGVFNFEGADYLVDFARSQKKRVHGHTLVWYINTSPEWLKQLRDSTELETTLREYIQTVGTHFKGKVASWDVVNEAFDNNQGAIRRDSVDKSGRTLFNVGKILGNDYVARMFQYAHKADPGARLFYNDYGQETIPAKLNAIVAMATDFQQRGIPIHGLGLQMHISIDTPDAGIETAIRKLADTGLLIHISELDVAMNPGKKKDFIATPALIEQQYQKYKFVVSTYKKVVPVSQQFGITFWGVDDGTSWIPGHCQCTDYALPFDAQFARKRAYQGFLDGLH</sequence>
<comment type="similarity">
    <text evidence="2 10">Belongs to the glycosyl hydrolase 10 (cellulase F) family.</text>
</comment>
<dbReference type="InterPro" id="IPR031158">
    <property type="entry name" value="GH10_AS"/>
</dbReference>
<evidence type="ECO:0000256" key="6">
    <source>
        <dbReference type="ARBA" id="ARBA00023277"/>
    </source>
</evidence>
<feature type="domain" description="GH10" evidence="12">
    <location>
        <begin position="29"/>
        <end position="361"/>
    </location>
</feature>
<accession>A0A418LZJ5</accession>
<keyword evidence="3 13" id="KW-0858">Xylan degradation</keyword>
<dbReference type="InterPro" id="IPR044846">
    <property type="entry name" value="GH10"/>
</dbReference>
<evidence type="ECO:0000313" key="13">
    <source>
        <dbReference type="EMBL" id="RIV18655.1"/>
    </source>
</evidence>
<keyword evidence="4 11" id="KW-0732">Signal</keyword>
<feature type="active site" description="Nucleophile" evidence="9">
    <location>
        <position position="274"/>
    </location>
</feature>
<evidence type="ECO:0000256" key="11">
    <source>
        <dbReference type="SAM" id="SignalP"/>
    </source>
</evidence>
<feature type="signal peptide" evidence="11">
    <location>
        <begin position="1"/>
        <end position="24"/>
    </location>
</feature>
<keyword evidence="8 10" id="KW-0624">Polysaccharide degradation</keyword>
<reference evidence="13 14" key="1">
    <citation type="submission" date="2018-08" db="EMBL/GenBank/DDBJ databases">
        <title>Fibrisoma montanum sp. nov., isolated from Danxia mountain soil.</title>
        <authorList>
            <person name="Huang Y."/>
        </authorList>
    </citation>
    <scope>NUCLEOTIDE SEQUENCE [LARGE SCALE GENOMIC DNA]</scope>
    <source>
        <strain evidence="13 14">HYT19</strain>
    </source>
</reference>
<keyword evidence="14" id="KW-1185">Reference proteome</keyword>
<evidence type="ECO:0000256" key="2">
    <source>
        <dbReference type="ARBA" id="ARBA00007495"/>
    </source>
</evidence>
<gene>
    <name evidence="13" type="ORF">DYU11_27165</name>
</gene>
<evidence type="ECO:0000256" key="10">
    <source>
        <dbReference type="RuleBase" id="RU361174"/>
    </source>
</evidence>
<dbReference type="Gene3D" id="3.20.20.80">
    <property type="entry name" value="Glycosidases"/>
    <property type="match status" value="1"/>
</dbReference>
<dbReference type="PANTHER" id="PTHR31490:SF88">
    <property type="entry name" value="BETA-XYLANASE"/>
    <property type="match status" value="1"/>
</dbReference>
<dbReference type="RefSeq" id="WP_119670893.1">
    <property type="nucleotide sequence ID" value="NZ_QXED01000010.1"/>
</dbReference>
<dbReference type="PANTHER" id="PTHR31490">
    <property type="entry name" value="GLYCOSYL HYDROLASE"/>
    <property type="match status" value="1"/>
</dbReference>
<evidence type="ECO:0000259" key="12">
    <source>
        <dbReference type="PROSITE" id="PS51760"/>
    </source>
</evidence>
<dbReference type="EMBL" id="QXED01000010">
    <property type="protein sequence ID" value="RIV18655.1"/>
    <property type="molecule type" value="Genomic_DNA"/>
</dbReference>
<evidence type="ECO:0000256" key="5">
    <source>
        <dbReference type="ARBA" id="ARBA00022801"/>
    </source>
</evidence>
<dbReference type="AlphaFoldDB" id="A0A418LZJ5"/>
<organism evidence="13 14">
    <name type="scientific">Fibrisoma montanum</name>
    <dbReference type="NCBI Taxonomy" id="2305895"/>
    <lineage>
        <taxon>Bacteria</taxon>
        <taxon>Pseudomonadati</taxon>
        <taxon>Bacteroidota</taxon>
        <taxon>Cytophagia</taxon>
        <taxon>Cytophagales</taxon>
        <taxon>Spirosomataceae</taxon>
        <taxon>Fibrisoma</taxon>
    </lineage>
</organism>
<dbReference type="InterPro" id="IPR001000">
    <property type="entry name" value="GH10_dom"/>
</dbReference>